<dbReference type="GO" id="GO:0003723">
    <property type="term" value="F:RNA binding"/>
    <property type="evidence" value="ECO:0007669"/>
    <property type="project" value="UniProtKB-KW"/>
</dbReference>
<dbReference type="Pfam" id="PF00579">
    <property type="entry name" value="tRNA-synt_1b"/>
    <property type="match status" value="1"/>
</dbReference>
<dbReference type="InterPro" id="IPR054608">
    <property type="entry name" value="SYY-like_C"/>
</dbReference>
<keyword evidence="3 11" id="KW-0547">Nucleotide-binding</keyword>
<evidence type="ECO:0000256" key="11">
    <source>
        <dbReference type="RuleBase" id="RU361234"/>
    </source>
</evidence>
<dbReference type="Pfam" id="PF22421">
    <property type="entry name" value="SYY_C-terminal"/>
    <property type="match status" value="1"/>
</dbReference>
<dbReference type="InterPro" id="IPR024088">
    <property type="entry name" value="Tyr-tRNA-ligase_bac-type"/>
</dbReference>
<dbReference type="HAMAP" id="MF_02006">
    <property type="entry name" value="Tyr_tRNA_synth_type1"/>
    <property type="match status" value="1"/>
</dbReference>
<dbReference type="Gene3D" id="3.10.290.10">
    <property type="entry name" value="RNA-binding S4 domain"/>
    <property type="match status" value="1"/>
</dbReference>
<dbReference type="PROSITE" id="PS50889">
    <property type="entry name" value="S4"/>
    <property type="match status" value="1"/>
</dbReference>
<dbReference type="InterPro" id="IPR014729">
    <property type="entry name" value="Rossmann-like_a/b/a_fold"/>
</dbReference>
<keyword evidence="5 10" id="KW-0694">RNA-binding</keyword>
<evidence type="ECO:0000256" key="5">
    <source>
        <dbReference type="ARBA" id="ARBA00022884"/>
    </source>
</evidence>
<dbReference type="GO" id="GO:0005524">
    <property type="term" value="F:ATP binding"/>
    <property type="evidence" value="ECO:0007669"/>
    <property type="project" value="UniProtKB-KW"/>
</dbReference>
<dbReference type="FunFam" id="1.10.240.10:FF:000001">
    <property type="entry name" value="Tyrosine--tRNA ligase"/>
    <property type="match status" value="1"/>
</dbReference>
<evidence type="ECO:0000256" key="4">
    <source>
        <dbReference type="ARBA" id="ARBA00022840"/>
    </source>
</evidence>
<dbReference type="Gene3D" id="3.40.50.620">
    <property type="entry name" value="HUPs"/>
    <property type="match status" value="1"/>
</dbReference>
<keyword evidence="7 11" id="KW-0030">Aminoacyl-tRNA synthetase</keyword>
<sequence>MVAQLTSQNLQEVVEKRKIAVYAGVDPSAASLHVGNLAVLITLLHFHLNGHKVISLIGGATGQVGDPGGRTTERDLMAQELVRTNTESITRQVENFFASAREYAARRRKDQESSPPTILNNASWHSQLSFLSFLRFPGKLVRVNSLLSRESIKARLDSTQGISFAEFTYQLLQAYDFWILHKEHDVSLQIGGSDQWGNIVSGVELIRREKALSSPQVETSDTPDQDSAYGLTIPLLTTSSGEKFGKSAGNAIWLDSKMTSIFDFYQFFVRVADADVPLYLQSLTLLSVEEIESICKEHALHPEKRIAQRKLAAEVTELIHGDSAAKGAQMASTILFEPTSHTALGDDLTQISLLLGAIGENHPRVRKIASEQLGAPLTKIASSLGLVASHGKARALLQAGGLYLNNVRVTQLDKQLEASDFMGNKIAILRAGKEEHLILELVSR</sequence>
<dbReference type="Proteomes" id="UP000007148">
    <property type="component" value="Unassembled WGS sequence"/>
</dbReference>
<dbReference type="InterPro" id="IPR002305">
    <property type="entry name" value="aa-tRNA-synth_Ic"/>
</dbReference>
<dbReference type="InterPro" id="IPR036986">
    <property type="entry name" value="S4_RNA-bd_sf"/>
</dbReference>
<gene>
    <name evidence="13" type="ORF">PIIN_02161</name>
</gene>
<comment type="catalytic activity">
    <reaction evidence="9 11">
        <text>tRNA(Tyr) + L-tyrosine + ATP = L-tyrosyl-tRNA(Tyr) + AMP + diphosphate + H(+)</text>
        <dbReference type="Rhea" id="RHEA:10220"/>
        <dbReference type="Rhea" id="RHEA-COMP:9706"/>
        <dbReference type="Rhea" id="RHEA-COMP:9707"/>
        <dbReference type="ChEBI" id="CHEBI:15378"/>
        <dbReference type="ChEBI" id="CHEBI:30616"/>
        <dbReference type="ChEBI" id="CHEBI:33019"/>
        <dbReference type="ChEBI" id="CHEBI:58315"/>
        <dbReference type="ChEBI" id="CHEBI:78442"/>
        <dbReference type="ChEBI" id="CHEBI:78536"/>
        <dbReference type="ChEBI" id="CHEBI:456215"/>
        <dbReference type="EC" id="6.1.1.1"/>
    </reaction>
</comment>
<accession>G4TAD7</accession>
<dbReference type="Gene3D" id="1.10.240.10">
    <property type="entry name" value="Tyrosyl-Transfer RNA Synthetase"/>
    <property type="match status" value="1"/>
</dbReference>
<dbReference type="STRING" id="1109443.G4TAD7"/>
<dbReference type="SUPFAM" id="SSF55174">
    <property type="entry name" value="Alpha-L RNA-binding motif"/>
    <property type="match status" value="1"/>
</dbReference>
<dbReference type="GO" id="GO:0006437">
    <property type="term" value="P:tyrosyl-tRNA aminoacylation"/>
    <property type="evidence" value="ECO:0007669"/>
    <property type="project" value="InterPro"/>
</dbReference>
<keyword evidence="2 11" id="KW-0436">Ligase</keyword>
<evidence type="ECO:0000256" key="8">
    <source>
        <dbReference type="ARBA" id="ARBA00033323"/>
    </source>
</evidence>
<dbReference type="OrthoDB" id="337870at2759"/>
<dbReference type="FunCoup" id="G4TAD7">
    <property type="interactions" value="425"/>
</dbReference>
<dbReference type="PRINTS" id="PR01040">
    <property type="entry name" value="TRNASYNTHTYR"/>
</dbReference>
<evidence type="ECO:0000256" key="2">
    <source>
        <dbReference type="ARBA" id="ARBA00022598"/>
    </source>
</evidence>
<dbReference type="PROSITE" id="PS00178">
    <property type="entry name" value="AA_TRNA_LIGASE_I"/>
    <property type="match status" value="1"/>
</dbReference>
<dbReference type="NCBIfam" id="TIGR00234">
    <property type="entry name" value="tyrS"/>
    <property type="match status" value="1"/>
</dbReference>
<proteinExistence type="inferred from homology"/>
<dbReference type="GO" id="GO:0005739">
    <property type="term" value="C:mitochondrion"/>
    <property type="evidence" value="ECO:0007669"/>
    <property type="project" value="TreeGrafter"/>
</dbReference>
<name>G4TAD7_SERID</name>
<dbReference type="HOGENOM" id="CLU_024003_0_0_1"/>
<evidence type="ECO:0000256" key="10">
    <source>
        <dbReference type="PROSITE-ProRule" id="PRU00182"/>
    </source>
</evidence>
<dbReference type="EMBL" id="CAFZ01000029">
    <property type="protein sequence ID" value="CCA68297.1"/>
    <property type="molecule type" value="Genomic_DNA"/>
</dbReference>
<dbReference type="AlphaFoldDB" id="G4TAD7"/>
<dbReference type="PANTHER" id="PTHR11766">
    <property type="entry name" value="TYROSYL-TRNA SYNTHETASE"/>
    <property type="match status" value="1"/>
</dbReference>
<keyword evidence="4 11" id="KW-0067">ATP-binding</keyword>
<keyword evidence="6 11" id="KW-0648">Protein biosynthesis</keyword>
<evidence type="ECO:0000256" key="1">
    <source>
        <dbReference type="ARBA" id="ARBA00013160"/>
    </source>
</evidence>
<dbReference type="OMA" id="YMMAKDS"/>
<evidence type="ECO:0000259" key="12">
    <source>
        <dbReference type="Pfam" id="PF22421"/>
    </source>
</evidence>
<evidence type="ECO:0000256" key="6">
    <source>
        <dbReference type="ARBA" id="ARBA00022917"/>
    </source>
</evidence>
<dbReference type="SUPFAM" id="SSF52374">
    <property type="entry name" value="Nucleotidylyl transferase"/>
    <property type="match status" value="1"/>
</dbReference>
<evidence type="ECO:0000256" key="3">
    <source>
        <dbReference type="ARBA" id="ARBA00022741"/>
    </source>
</evidence>
<organism evidence="13 14">
    <name type="scientific">Serendipita indica (strain DSM 11827)</name>
    <name type="common">Root endophyte fungus</name>
    <name type="synonym">Piriformospora indica</name>
    <dbReference type="NCBI Taxonomy" id="1109443"/>
    <lineage>
        <taxon>Eukaryota</taxon>
        <taxon>Fungi</taxon>
        <taxon>Dikarya</taxon>
        <taxon>Basidiomycota</taxon>
        <taxon>Agaricomycotina</taxon>
        <taxon>Agaricomycetes</taxon>
        <taxon>Sebacinales</taxon>
        <taxon>Serendipitaceae</taxon>
        <taxon>Serendipita</taxon>
    </lineage>
</organism>
<evidence type="ECO:0000313" key="13">
    <source>
        <dbReference type="EMBL" id="CCA68297.1"/>
    </source>
</evidence>
<feature type="domain" description="Tyrosine--tRNA ligase SYY-like C-terminal" evidence="12">
    <location>
        <begin position="376"/>
        <end position="437"/>
    </location>
</feature>
<dbReference type="eggNOG" id="KOG2623">
    <property type="taxonomic scope" value="Eukaryota"/>
</dbReference>
<dbReference type="GO" id="GO:0004831">
    <property type="term" value="F:tyrosine-tRNA ligase activity"/>
    <property type="evidence" value="ECO:0007669"/>
    <property type="project" value="UniProtKB-EC"/>
</dbReference>
<reference evidence="13 14" key="1">
    <citation type="journal article" date="2011" name="PLoS Pathog.">
        <title>Endophytic Life Strategies Decoded by Genome and Transcriptome Analyses of the Mutualistic Root Symbiont Piriformospora indica.</title>
        <authorList>
            <person name="Zuccaro A."/>
            <person name="Lahrmann U."/>
            <person name="Guldener U."/>
            <person name="Langen G."/>
            <person name="Pfiffi S."/>
            <person name="Biedenkopf D."/>
            <person name="Wong P."/>
            <person name="Samans B."/>
            <person name="Grimm C."/>
            <person name="Basiewicz M."/>
            <person name="Murat C."/>
            <person name="Martin F."/>
            <person name="Kogel K.H."/>
        </authorList>
    </citation>
    <scope>NUCLEOTIDE SEQUENCE [LARGE SCALE GENOMIC DNA]</scope>
    <source>
        <strain evidence="13 14">DSM 11827</strain>
    </source>
</reference>
<dbReference type="InterPro" id="IPR001412">
    <property type="entry name" value="aa-tRNA-synth_I_CS"/>
</dbReference>
<dbReference type="CDD" id="cd00805">
    <property type="entry name" value="TyrRS_core"/>
    <property type="match status" value="1"/>
</dbReference>
<dbReference type="InterPro" id="IPR024107">
    <property type="entry name" value="Tyr-tRNA-ligase_bac_1"/>
</dbReference>
<evidence type="ECO:0000256" key="7">
    <source>
        <dbReference type="ARBA" id="ARBA00023146"/>
    </source>
</evidence>
<evidence type="ECO:0000256" key="9">
    <source>
        <dbReference type="ARBA" id="ARBA00048248"/>
    </source>
</evidence>
<dbReference type="GO" id="GO:0005829">
    <property type="term" value="C:cytosol"/>
    <property type="evidence" value="ECO:0007669"/>
    <property type="project" value="TreeGrafter"/>
</dbReference>
<dbReference type="InterPro" id="IPR002307">
    <property type="entry name" value="Tyr-tRNA-ligase"/>
</dbReference>
<dbReference type="EC" id="6.1.1.1" evidence="1 11"/>
<protein>
    <recommendedName>
        <fullName evidence="1 11">Tyrosine--tRNA ligase</fullName>
        <ecNumber evidence="1 11">6.1.1.1</ecNumber>
    </recommendedName>
    <alternativeName>
        <fullName evidence="8 11">Tyrosyl-tRNA synthetase</fullName>
    </alternativeName>
</protein>
<dbReference type="PANTHER" id="PTHR11766:SF0">
    <property type="entry name" value="TYROSINE--TRNA LIGASE, MITOCHONDRIAL"/>
    <property type="match status" value="1"/>
</dbReference>
<keyword evidence="14" id="KW-1185">Reference proteome</keyword>
<dbReference type="InParanoid" id="G4TAD7"/>
<comment type="caution">
    <text evidence="13">The sequence shown here is derived from an EMBL/GenBank/DDBJ whole genome shotgun (WGS) entry which is preliminary data.</text>
</comment>
<evidence type="ECO:0000313" key="14">
    <source>
        <dbReference type="Proteomes" id="UP000007148"/>
    </source>
</evidence>
<comment type="similarity">
    <text evidence="11">Belongs to the class-I aminoacyl-tRNA synthetase family.</text>
</comment>